<feature type="domain" description="HAMP" evidence="8">
    <location>
        <begin position="215"/>
        <end position="268"/>
    </location>
</feature>
<gene>
    <name evidence="9" type="ORF">EV132_113114</name>
</gene>
<evidence type="ECO:0000256" key="5">
    <source>
        <dbReference type="SAM" id="MobiDB-lite"/>
    </source>
</evidence>
<comment type="subcellular location">
    <subcellularLocation>
        <location evidence="1">Membrane</location>
    </subcellularLocation>
</comment>
<dbReference type="AlphaFoldDB" id="A0A4R3PY02"/>
<evidence type="ECO:0000256" key="1">
    <source>
        <dbReference type="ARBA" id="ARBA00004370"/>
    </source>
</evidence>
<keyword evidence="6" id="KW-1133">Transmembrane helix</keyword>
<dbReference type="Gene3D" id="1.10.287.950">
    <property type="entry name" value="Methyl-accepting chemotaxis protein"/>
    <property type="match status" value="1"/>
</dbReference>
<dbReference type="PANTHER" id="PTHR43531:SF11">
    <property type="entry name" value="METHYL-ACCEPTING CHEMOTAXIS PROTEIN 3"/>
    <property type="match status" value="1"/>
</dbReference>
<protein>
    <submittedName>
        <fullName evidence="9">Methyl-accepting chemotaxis protein</fullName>
    </submittedName>
</protein>
<dbReference type="GO" id="GO:0016020">
    <property type="term" value="C:membrane"/>
    <property type="evidence" value="ECO:0007669"/>
    <property type="project" value="UniProtKB-SubCell"/>
</dbReference>
<dbReference type="PROSITE" id="PS50885">
    <property type="entry name" value="HAMP"/>
    <property type="match status" value="2"/>
</dbReference>
<dbReference type="Pfam" id="PF00672">
    <property type="entry name" value="HAMP"/>
    <property type="match status" value="1"/>
</dbReference>
<dbReference type="InterPro" id="IPR004089">
    <property type="entry name" value="MCPsignal_dom"/>
</dbReference>
<comment type="caution">
    <text evidence="9">The sequence shown here is derived from an EMBL/GenBank/DDBJ whole genome shotgun (WGS) entry which is preliminary data.</text>
</comment>
<keyword evidence="6" id="KW-0472">Membrane</keyword>
<dbReference type="Gene3D" id="6.10.340.10">
    <property type="match status" value="1"/>
</dbReference>
<organism evidence="9 10">
    <name type="scientific">Rhizobium sullae</name>
    <name type="common">Rhizobium hedysari</name>
    <dbReference type="NCBI Taxonomy" id="50338"/>
    <lineage>
        <taxon>Bacteria</taxon>
        <taxon>Pseudomonadati</taxon>
        <taxon>Pseudomonadota</taxon>
        <taxon>Alphaproteobacteria</taxon>
        <taxon>Hyphomicrobiales</taxon>
        <taxon>Rhizobiaceae</taxon>
        <taxon>Rhizobium/Agrobacterium group</taxon>
        <taxon>Rhizobium</taxon>
    </lineage>
</organism>
<keyword evidence="2" id="KW-0145">Chemotaxis</keyword>
<reference evidence="9 10" key="1">
    <citation type="submission" date="2019-03" db="EMBL/GenBank/DDBJ databases">
        <title>Genomic Encyclopedia of Type Strains, Phase IV (KMG-V): Genome sequencing to study the core and pangenomes of soil and plant-associated prokaryotes.</title>
        <authorList>
            <person name="Whitman W."/>
        </authorList>
    </citation>
    <scope>NUCLEOTIDE SEQUENCE [LARGE SCALE GENOMIC DNA]</scope>
    <source>
        <strain evidence="9 10">Hc14</strain>
    </source>
</reference>
<dbReference type="SMART" id="SM00283">
    <property type="entry name" value="MA"/>
    <property type="match status" value="1"/>
</dbReference>
<feature type="domain" description="HAMP" evidence="8">
    <location>
        <begin position="300"/>
        <end position="348"/>
    </location>
</feature>
<accession>A0A4R3PY02</accession>
<proteinExistence type="inferred from homology"/>
<evidence type="ECO:0000256" key="6">
    <source>
        <dbReference type="SAM" id="Phobius"/>
    </source>
</evidence>
<sequence>MGRRMKLNIARSLAIFAVVVTAGLIASIGIQNYAFNKLRVNGEMYRQIIYGKDLVADILPPPLYVVESYMLALEAVQRPDVAKKNIDRIENILKPAYEDRRNYWLTTALSADLKQKLLNDVLVKGDVFWKVMLEELAPAILKNDSAVIPASFEKLATNFHIHESAVNELVDMANTFLADAEKDAAEQTRVLSTVTLTAAAVSLCLLLGGLYVFRRRAIVPLSAMRDYMAILAGGDYSKEVPFSRRSDEIGEMARAVTVFREAAEERNNIRERQDAERQAQTQRDAALAATKADEEAVRERVITSLSRGLERLSGGDLTVQLSEPFEAAYEKLREQFNSSIHTLSGAMTEISAVTNTVRTGSGEIASSTDDLARRTEHQAASLEQAASALDQITVTVKNSSERANEANAMMMATKESASYSATVVHEAVAAMEKIETSSVQIGEIINVIDEIAFQTNLLALNAGVEAARAGEAGKGFAVVAQEVRDLAGRSANLAKEIKQLIETSSNQVSAGVALVNRTGEALSNIDQQVFRVTALIEAIVRSSSEQTTALLEVNAAVNTMDSVTQQNAAMVEQTSAACRELGEEAIHLNHLLSRFRLDDVTAPTATRSHSSQRMALAG</sequence>
<evidence type="ECO:0000313" key="9">
    <source>
        <dbReference type="EMBL" id="TCU13129.1"/>
    </source>
</evidence>
<dbReference type="InterPro" id="IPR051310">
    <property type="entry name" value="MCP_chemotaxis"/>
</dbReference>
<dbReference type="Pfam" id="PF00015">
    <property type="entry name" value="MCPsignal"/>
    <property type="match status" value="1"/>
</dbReference>
<feature type="compositionally biased region" description="Basic and acidic residues" evidence="5">
    <location>
        <begin position="267"/>
        <end position="277"/>
    </location>
</feature>
<evidence type="ECO:0000313" key="10">
    <source>
        <dbReference type="Proteomes" id="UP000294576"/>
    </source>
</evidence>
<dbReference type="CDD" id="cd06225">
    <property type="entry name" value="HAMP"/>
    <property type="match status" value="1"/>
</dbReference>
<dbReference type="InterPro" id="IPR003660">
    <property type="entry name" value="HAMP_dom"/>
</dbReference>
<dbReference type="PROSITE" id="PS50111">
    <property type="entry name" value="CHEMOTAXIS_TRANSDUC_2"/>
    <property type="match status" value="1"/>
</dbReference>
<dbReference type="SMART" id="SM00304">
    <property type="entry name" value="HAMP"/>
    <property type="match status" value="2"/>
</dbReference>
<dbReference type="PANTHER" id="PTHR43531">
    <property type="entry name" value="PROTEIN ICFG"/>
    <property type="match status" value="1"/>
</dbReference>
<dbReference type="GO" id="GO:0007165">
    <property type="term" value="P:signal transduction"/>
    <property type="evidence" value="ECO:0007669"/>
    <property type="project" value="UniProtKB-KW"/>
</dbReference>
<evidence type="ECO:0000259" key="8">
    <source>
        <dbReference type="PROSITE" id="PS50885"/>
    </source>
</evidence>
<comment type="similarity">
    <text evidence="3">Belongs to the methyl-accepting chemotaxis (MCP) protein family.</text>
</comment>
<feature type="region of interest" description="Disordered" evidence="5">
    <location>
        <begin position="267"/>
        <end position="290"/>
    </location>
</feature>
<name>A0A4R3PY02_RHISU</name>
<evidence type="ECO:0000256" key="4">
    <source>
        <dbReference type="PROSITE-ProRule" id="PRU00284"/>
    </source>
</evidence>
<dbReference type="Proteomes" id="UP000294576">
    <property type="component" value="Unassembled WGS sequence"/>
</dbReference>
<dbReference type="FunFam" id="1.10.287.950:FF:000001">
    <property type="entry name" value="Methyl-accepting chemotaxis sensory transducer"/>
    <property type="match status" value="1"/>
</dbReference>
<dbReference type="GO" id="GO:0006935">
    <property type="term" value="P:chemotaxis"/>
    <property type="evidence" value="ECO:0007669"/>
    <property type="project" value="UniProtKB-KW"/>
</dbReference>
<feature type="domain" description="Methyl-accepting transducer" evidence="7">
    <location>
        <begin position="353"/>
        <end position="582"/>
    </location>
</feature>
<dbReference type="CDD" id="cd11386">
    <property type="entry name" value="MCP_signal"/>
    <property type="match status" value="1"/>
</dbReference>
<dbReference type="SUPFAM" id="SSF58104">
    <property type="entry name" value="Methyl-accepting chemotaxis protein (MCP) signaling domain"/>
    <property type="match status" value="1"/>
</dbReference>
<feature type="transmembrane region" description="Helical" evidence="6">
    <location>
        <begin position="12"/>
        <end position="30"/>
    </location>
</feature>
<keyword evidence="6" id="KW-0812">Transmembrane</keyword>
<evidence type="ECO:0000256" key="3">
    <source>
        <dbReference type="ARBA" id="ARBA00029447"/>
    </source>
</evidence>
<keyword evidence="4" id="KW-0807">Transducer</keyword>
<evidence type="ECO:0000259" key="7">
    <source>
        <dbReference type="PROSITE" id="PS50111"/>
    </source>
</evidence>
<dbReference type="EMBL" id="SMBH01000013">
    <property type="protein sequence ID" value="TCU13129.1"/>
    <property type="molecule type" value="Genomic_DNA"/>
</dbReference>
<dbReference type="SUPFAM" id="SSF158472">
    <property type="entry name" value="HAMP domain-like"/>
    <property type="match status" value="1"/>
</dbReference>
<evidence type="ECO:0000256" key="2">
    <source>
        <dbReference type="ARBA" id="ARBA00022500"/>
    </source>
</evidence>